<keyword evidence="3" id="KW-0645">Protease</keyword>
<comment type="cofactor">
    <cofactor evidence="1">
        <name>Zn(2+)</name>
        <dbReference type="ChEBI" id="CHEBI:29105"/>
    </cofactor>
</comment>
<dbReference type="InterPro" id="IPR008969">
    <property type="entry name" value="CarboxyPept-like_regulatory"/>
</dbReference>
<dbReference type="Gene3D" id="2.60.40.1120">
    <property type="entry name" value="Carboxypeptidase-like, regulatory domain"/>
    <property type="match status" value="1"/>
</dbReference>
<dbReference type="InterPro" id="IPR057247">
    <property type="entry name" value="CARBOXYPEPT_ZN_2"/>
</dbReference>
<proteinExistence type="inferred from homology"/>
<evidence type="ECO:0000256" key="1">
    <source>
        <dbReference type="ARBA" id="ARBA00001947"/>
    </source>
</evidence>
<feature type="signal peptide" evidence="9">
    <location>
        <begin position="1"/>
        <end position="32"/>
    </location>
</feature>
<dbReference type="PROSITE" id="PS00133">
    <property type="entry name" value="CARBOXYPEPT_ZN_2"/>
    <property type="match status" value="1"/>
</dbReference>
<dbReference type="EMBL" id="CP089982">
    <property type="protein sequence ID" value="WXB00051.1"/>
    <property type="molecule type" value="Genomic_DNA"/>
</dbReference>
<dbReference type="SUPFAM" id="SSF53187">
    <property type="entry name" value="Zn-dependent exopeptidases"/>
    <property type="match status" value="1"/>
</dbReference>
<sequence length="501" mass="54339">MSSRFSLKTMKAVVRVAAVVPAAILLASCSSASTPDTEWSTSADELIARAHGARRLVTFQLTDYPRQMQFLQSRGLDIAGVDLPASQADVILTDYEVEELTQQGMSVVRHKLAAEEELAPDAAYKTPAEIDTLIHQFASAHPAIASVKSIGKSREGRDIWAIKITKDVAQHSPNKPVILFNGMHHAREVMSPEVALDTIEQLLNKYGTDANITHWVDANEIWVVPMLNVDGNNKVWNTDNYWRKNTRGCPSSGSCPSGTGVDINRNYPYAWGSCNGSSGSASSETYRGPSAGSEPETNVLMNHVAATRPVIDISYHSYSELIIYPYGCDGVQSPTRDILRGLAQSMAAKLPSDSGSGNYRYGTSWETLYAVDGGDIDWMHNKYSVAAYVIEVNRSAQGFQPSYATWRDRTVTKLRGAWQVALARLDGSGLRGVVPAGVSGATVTVTRSGTATQSRPVNPDGSFHVLVLPGTYHVSVAAPGKTTWEKDVTVADTRVNLSVQF</sequence>
<name>A0ABZ2KN09_9BACT</name>
<feature type="active site" description="Proton donor/acceptor" evidence="8">
    <location>
        <position position="391"/>
    </location>
</feature>
<dbReference type="CDD" id="cd03859">
    <property type="entry name" value="M14_CPT"/>
    <property type="match status" value="1"/>
</dbReference>
<evidence type="ECO:0000256" key="9">
    <source>
        <dbReference type="SAM" id="SignalP"/>
    </source>
</evidence>
<dbReference type="InterPro" id="IPR057246">
    <property type="entry name" value="CARBOXYPEPT_ZN_1"/>
</dbReference>
<evidence type="ECO:0000256" key="8">
    <source>
        <dbReference type="PROSITE-ProRule" id="PRU01379"/>
    </source>
</evidence>
<organism evidence="11 12">
    <name type="scientific">Pendulispora brunnea</name>
    <dbReference type="NCBI Taxonomy" id="2905690"/>
    <lineage>
        <taxon>Bacteria</taxon>
        <taxon>Pseudomonadati</taxon>
        <taxon>Myxococcota</taxon>
        <taxon>Myxococcia</taxon>
        <taxon>Myxococcales</taxon>
        <taxon>Sorangiineae</taxon>
        <taxon>Pendulisporaceae</taxon>
        <taxon>Pendulispora</taxon>
    </lineage>
</organism>
<accession>A0ABZ2KN09</accession>
<comment type="similarity">
    <text evidence="2 8">Belongs to the peptidase M14 family.</text>
</comment>
<keyword evidence="7" id="KW-0482">Metalloprotease</keyword>
<dbReference type="InterPro" id="IPR033810">
    <property type="entry name" value="Carboxypeptidase_T"/>
</dbReference>
<feature type="domain" description="Peptidase M14" evidence="10">
    <location>
        <begin position="123"/>
        <end position="417"/>
    </location>
</feature>
<evidence type="ECO:0000259" key="10">
    <source>
        <dbReference type="PROSITE" id="PS52035"/>
    </source>
</evidence>
<evidence type="ECO:0000256" key="6">
    <source>
        <dbReference type="ARBA" id="ARBA00022833"/>
    </source>
</evidence>
<keyword evidence="9" id="KW-0732">Signal</keyword>
<evidence type="ECO:0000256" key="2">
    <source>
        <dbReference type="ARBA" id="ARBA00005988"/>
    </source>
</evidence>
<feature type="chain" id="PRO_5045270296" description="Peptidase M14 domain-containing protein" evidence="9">
    <location>
        <begin position="33"/>
        <end position="501"/>
    </location>
</feature>
<dbReference type="PRINTS" id="PR00765">
    <property type="entry name" value="CRBOXYPTASEA"/>
</dbReference>
<keyword evidence="4" id="KW-0479">Metal-binding</keyword>
<dbReference type="SMART" id="SM00631">
    <property type="entry name" value="Zn_pept"/>
    <property type="match status" value="1"/>
</dbReference>
<keyword evidence="12" id="KW-1185">Reference proteome</keyword>
<reference evidence="11 12" key="1">
    <citation type="submission" date="2021-12" db="EMBL/GenBank/DDBJ databases">
        <title>Discovery of the Pendulisporaceae a myxobacterial family with distinct sporulation behavior and unique specialized metabolism.</title>
        <authorList>
            <person name="Garcia R."/>
            <person name="Popoff A."/>
            <person name="Bader C.D."/>
            <person name="Loehr J."/>
            <person name="Walesch S."/>
            <person name="Walt C."/>
            <person name="Boldt J."/>
            <person name="Bunk B."/>
            <person name="Haeckl F.J.F.P.J."/>
            <person name="Gunesch A.P."/>
            <person name="Birkelbach J."/>
            <person name="Nuebel U."/>
            <person name="Pietschmann T."/>
            <person name="Bach T."/>
            <person name="Mueller R."/>
        </authorList>
    </citation>
    <scope>NUCLEOTIDE SEQUENCE [LARGE SCALE GENOMIC DNA]</scope>
    <source>
        <strain evidence="11 12">MSr12523</strain>
    </source>
</reference>
<dbReference type="InterPro" id="IPR000834">
    <property type="entry name" value="Peptidase_M14"/>
</dbReference>
<dbReference type="PROSITE" id="PS51257">
    <property type="entry name" value="PROKAR_LIPOPROTEIN"/>
    <property type="match status" value="1"/>
</dbReference>
<dbReference type="SUPFAM" id="SSF49464">
    <property type="entry name" value="Carboxypeptidase regulatory domain-like"/>
    <property type="match status" value="1"/>
</dbReference>
<dbReference type="Proteomes" id="UP001379533">
    <property type="component" value="Chromosome"/>
</dbReference>
<evidence type="ECO:0000256" key="4">
    <source>
        <dbReference type="ARBA" id="ARBA00022723"/>
    </source>
</evidence>
<dbReference type="RefSeq" id="WP_394850692.1">
    <property type="nucleotide sequence ID" value="NZ_CP089982.1"/>
</dbReference>
<dbReference type="Gene3D" id="3.40.630.10">
    <property type="entry name" value="Zn peptidases"/>
    <property type="match status" value="1"/>
</dbReference>
<evidence type="ECO:0000313" key="12">
    <source>
        <dbReference type="Proteomes" id="UP001379533"/>
    </source>
</evidence>
<dbReference type="PANTHER" id="PTHR11705">
    <property type="entry name" value="PROTEASE FAMILY M14 CARBOXYPEPTIDASE A,B"/>
    <property type="match status" value="1"/>
</dbReference>
<evidence type="ECO:0000256" key="3">
    <source>
        <dbReference type="ARBA" id="ARBA00022670"/>
    </source>
</evidence>
<dbReference type="PROSITE" id="PS52035">
    <property type="entry name" value="PEPTIDASE_M14"/>
    <property type="match status" value="1"/>
</dbReference>
<dbReference type="PROSITE" id="PS00132">
    <property type="entry name" value="CARBOXYPEPT_ZN_1"/>
    <property type="match status" value="1"/>
</dbReference>
<keyword evidence="5" id="KW-0378">Hydrolase</keyword>
<evidence type="ECO:0000313" key="11">
    <source>
        <dbReference type="EMBL" id="WXB00051.1"/>
    </source>
</evidence>
<dbReference type="PANTHER" id="PTHR11705:SF143">
    <property type="entry name" value="SLL0236 PROTEIN"/>
    <property type="match status" value="1"/>
</dbReference>
<dbReference type="Pfam" id="PF00246">
    <property type="entry name" value="Peptidase_M14"/>
    <property type="match status" value="1"/>
</dbReference>
<evidence type="ECO:0000256" key="5">
    <source>
        <dbReference type="ARBA" id="ARBA00022801"/>
    </source>
</evidence>
<protein>
    <recommendedName>
        <fullName evidence="10">Peptidase M14 domain-containing protein</fullName>
    </recommendedName>
</protein>
<evidence type="ECO:0000256" key="7">
    <source>
        <dbReference type="ARBA" id="ARBA00023049"/>
    </source>
</evidence>
<keyword evidence="6" id="KW-0862">Zinc</keyword>
<gene>
    <name evidence="11" type="ORF">LZC95_24945</name>
</gene>